<proteinExistence type="predicted"/>
<dbReference type="Proteomes" id="UP001055879">
    <property type="component" value="Linkage Group LG09"/>
</dbReference>
<organism evidence="1 2">
    <name type="scientific">Arctium lappa</name>
    <name type="common">Greater burdock</name>
    <name type="synonym">Lappa major</name>
    <dbReference type="NCBI Taxonomy" id="4217"/>
    <lineage>
        <taxon>Eukaryota</taxon>
        <taxon>Viridiplantae</taxon>
        <taxon>Streptophyta</taxon>
        <taxon>Embryophyta</taxon>
        <taxon>Tracheophyta</taxon>
        <taxon>Spermatophyta</taxon>
        <taxon>Magnoliopsida</taxon>
        <taxon>eudicotyledons</taxon>
        <taxon>Gunneridae</taxon>
        <taxon>Pentapetalae</taxon>
        <taxon>asterids</taxon>
        <taxon>campanulids</taxon>
        <taxon>Asterales</taxon>
        <taxon>Asteraceae</taxon>
        <taxon>Carduoideae</taxon>
        <taxon>Cardueae</taxon>
        <taxon>Arctiinae</taxon>
        <taxon>Arctium</taxon>
    </lineage>
</organism>
<comment type="caution">
    <text evidence="1">The sequence shown here is derived from an EMBL/GenBank/DDBJ whole genome shotgun (WGS) entry which is preliminary data.</text>
</comment>
<evidence type="ECO:0000313" key="2">
    <source>
        <dbReference type="Proteomes" id="UP001055879"/>
    </source>
</evidence>
<dbReference type="EMBL" id="CM042055">
    <property type="protein sequence ID" value="KAI3701574.1"/>
    <property type="molecule type" value="Genomic_DNA"/>
</dbReference>
<protein>
    <submittedName>
        <fullName evidence="1">Uncharacterized protein</fullName>
    </submittedName>
</protein>
<name>A0ACB8ZW42_ARCLA</name>
<keyword evidence="2" id="KW-1185">Reference proteome</keyword>
<reference evidence="1 2" key="2">
    <citation type="journal article" date="2022" name="Mol. Ecol. Resour.">
        <title>The genomes of chicory, endive, great burdock and yacon provide insights into Asteraceae paleo-polyploidization history and plant inulin production.</title>
        <authorList>
            <person name="Fan W."/>
            <person name="Wang S."/>
            <person name="Wang H."/>
            <person name="Wang A."/>
            <person name="Jiang F."/>
            <person name="Liu H."/>
            <person name="Zhao H."/>
            <person name="Xu D."/>
            <person name="Zhang Y."/>
        </authorList>
    </citation>
    <scope>NUCLEOTIDE SEQUENCE [LARGE SCALE GENOMIC DNA]</scope>
    <source>
        <strain evidence="2">cv. Niubang</strain>
    </source>
</reference>
<gene>
    <name evidence="1" type="ORF">L6452_26756</name>
</gene>
<evidence type="ECO:0000313" key="1">
    <source>
        <dbReference type="EMBL" id="KAI3701574.1"/>
    </source>
</evidence>
<reference evidence="2" key="1">
    <citation type="journal article" date="2022" name="Mol. Ecol. Resour.">
        <title>The genomes of chicory, endive, great burdock and yacon provide insights into Asteraceae palaeo-polyploidization history and plant inulin production.</title>
        <authorList>
            <person name="Fan W."/>
            <person name="Wang S."/>
            <person name="Wang H."/>
            <person name="Wang A."/>
            <person name="Jiang F."/>
            <person name="Liu H."/>
            <person name="Zhao H."/>
            <person name="Xu D."/>
            <person name="Zhang Y."/>
        </authorList>
    </citation>
    <scope>NUCLEOTIDE SEQUENCE [LARGE SCALE GENOMIC DNA]</scope>
    <source>
        <strain evidence="2">cv. Niubang</strain>
    </source>
</reference>
<sequence length="493" mass="54703">MILFRNQRPLLLLLLLIMVPDRDAARIKSIRRESGRWRNVEPRWSGGGLKLSPGLLDLGGRVWSNIFPFKTRIHHLDIESTHNSKKSLRWAIHQVRLMFLQQQKTLKDWDASNGDQNKSLNLADPCAQIEELKYLYASNVNVSNFVSEKLSGDRKYHVWKVQMVCLMETQNMHGIVDPKFIGPGAKDADTIKQYDNLLRGWIFGSLSEDVLSTVVDLDSARAVWKKLKSIYDPEKSSTQDSASPQPLTQIEIVTVTETENKDNTIRNKKLRKAMVEGRWWEAEAILKKAATEAISNEAEAIRKNPEKAATEAIGNGAEAMLKTPEKAATQAVSNGSENIWKNPEKAAAKARAINNGAEAIWKKTEKEATEGTSNGTEAIRKNPEKAATEAVSNGSEVIWKNSVKANTEAISNGSEAIWKKPEKAAIEAANNGAENIWENPEKVATTVAISNGSENTWKNPEKAATEAISNRAEAIRKFPEIAVTEATGNTTEV</sequence>
<accession>A0ACB8ZW42</accession>